<name>A0ABP4LP20_9ACTN</name>
<accession>A0ABP4LP20</accession>
<evidence type="ECO:0008006" key="4">
    <source>
        <dbReference type="Google" id="ProtNLM"/>
    </source>
</evidence>
<gene>
    <name evidence="2" type="ORF">GCM10009741_30110</name>
</gene>
<dbReference type="Proteomes" id="UP001500363">
    <property type="component" value="Unassembled WGS sequence"/>
</dbReference>
<evidence type="ECO:0000313" key="2">
    <source>
        <dbReference type="EMBL" id="GAA1526471.1"/>
    </source>
</evidence>
<evidence type="ECO:0000256" key="1">
    <source>
        <dbReference type="SAM" id="SignalP"/>
    </source>
</evidence>
<feature type="chain" id="PRO_5046060073" description="Pyrroloquinoline-quinone binding quinoprotein" evidence="1">
    <location>
        <begin position="29"/>
        <end position="643"/>
    </location>
</feature>
<dbReference type="SUPFAM" id="SSF69322">
    <property type="entry name" value="Tricorn protease domain 2"/>
    <property type="match status" value="1"/>
</dbReference>
<reference evidence="3" key="1">
    <citation type="journal article" date="2019" name="Int. J. Syst. Evol. Microbiol.">
        <title>The Global Catalogue of Microorganisms (GCM) 10K type strain sequencing project: providing services to taxonomists for standard genome sequencing and annotation.</title>
        <authorList>
            <consortium name="The Broad Institute Genomics Platform"/>
            <consortium name="The Broad Institute Genome Sequencing Center for Infectious Disease"/>
            <person name="Wu L."/>
            <person name="Ma J."/>
        </authorList>
    </citation>
    <scope>NUCLEOTIDE SEQUENCE [LARGE SCALE GENOMIC DNA]</scope>
    <source>
        <strain evidence="3">JCM 14303</strain>
    </source>
</reference>
<evidence type="ECO:0000313" key="3">
    <source>
        <dbReference type="Proteomes" id="UP001500363"/>
    </source>
</evidence>
<feature type="signal peptide" evidence="1">
    <location>
        <begin position="1"/>
        <end position="28"/>
    </location>
</feature>
<keyword evidence="1" id="KW-0732">Signal</keyword>
<keyword evidence="3" id="KW-1185">Reference proteome</keyword>
<dbReference type="EMBL" id="BAAANC010000002">
    <property type="protein sequence ID" value="GAA1526471.1"/>
    <property type="molecule type" value="Genomic_DNA"/>
</dbReference>
<sequence>MGFWGRRAVGLATAVVSVLAVSSGTAGAADPPGTVEVNRVPVLQPAIKVVGASPYGVLYRASPRSASGRTITWVKPAGRAAYEVSNDFHVLRGDKVYAPGGRYLVIGRTQEQSCAADLAPLETWTWIDAAYTSFGWIGTGGRRIHVSAAGCQVGGTGPEILDYKLMAADEQGYVLRGGTDNELVELEYHSYADPATAVRIQDGGHNRYPTAIDLEGDQISWVSYDATEPVAHTSYVVRSTTTGGPARVTRVEQVVQQTAINGTGTGWAGCDDSVVEDRCSAGSISASGAVTELKNSETIGVHGQRYVVDVYGQAPGVDAMAVVGDGLPRTRLVTVGLLPPKSFDVSLGGGFVAYRDNQGTGQQSLQRRRVVETSGGLVLGPQRSAGEVAAIGPAQGSAGTAYVEPVPSGDLWLWRSDGTRTRVYDNRSSADKVVGPLQLSGNRLLWIKALLTDQMCGPWGCEGIYDDQRMMVYDVRTGTSTEIGPLTLGARVALAGDRLVYTDSAWRIMQRDLRNGTVSELRAAGPPVKSLDLEGSVLGWATCTTNDWGGCADSTLVVRDLATTAAPVERAASGVSGVRVSAGQLVYTTLAAMGSGAELHVWRPGSPVSTIGSLAGWGVFDAADGKVAWIGPDELVRLAPLPR</sequence>
<dbReference type="RefSeq" id="WP_344174505.1">
    <property type="nucleotide sequence ID" value="NZ_BAAANC010000002.1"/>
</dbReference>
<protein>
    <recommendedName>
        <fullName evidence="4">Pyrroloquinoline-quinone binding quinoprotein</fullName>
    </recommendedName>
</protein>
<proteinExistence type="predicted"/>
<organism evidence="2 3">
    <name type="scientific">Kribbella lupini</name>
    <dbReference type="NCBI Taxonomy" id="291602"/>
    <lineage>
        <taxon>Bacteria</taxon>
        <taxon>Bacillati</taxon>
        <taxon>Actinomycetota</taxon>
        <taxon>Actinomycetes</taxon>
        <taxon>Propionibacteriales</taxon>
        <taxon>Kribbellaceae</taxon>
        <taxon>Kribbella</taxon>
    </lineage>
</organism>
<comment type="caution">
    <text evidence="2">The sequence shown here is derived from an EMBL/GenBank/DDBJ whole genome shotgun (WGS) entry which is preliminary data.</text>
</comment>